<evidence type="ECO:0000256" key="2">
    <source>
        <dbReference type="ARBA" id="ARBA00022857"/>
    </source>
</evidence>
<organism evidence="6">
    <name type="scientific">invertebrate metagenome</name>
    <dbReference type="NCBI Taxonomy" id="1711999"/>
    <lineage>
        <taxon>unclassified sequences</taxon>
        <taxon>metagenomes</taxon>
        <taxon>organismal metagenomes</taxon>
    </lineage>
</organism>
<gene>
    <name evidence="6" type="ORF">RIEGSTA812A_PEG_882</name>
</gene>
<dbReference type="InterPro" id="IPR013328">
    <property type="entry name" value="6PGD_dom2"/>
</dbReference>
<dbReference type="Gene3D" id="3.40.50.720">
    <property type="entry name" value="NAD(P)-binding Rossmann-like Domain"/>
    <property type="match status" value="1"/>
</dbReference>
<dbReference type="NCBIfam" id="TIGR00745">
    <property type="entry name" value="apbA_panE"/>
    <property type="match status" value="1"/>
</dbReference>
<dbReference type="EC" id="1.1.1.169" evidence="6"/>
<dbReference type="FunFam" id="1.10.1040.10:FF:000017">
    <property type="entry name" value="2-dehydropantoate 2-reductase"/>
    <property type="match status" value="1"/>
</dbReference>
<dbReference type="InterPro" id="IPR013332">
    <property type="entry name" value="KPR_N"/>
</dbReference>
<sequence>MKIAIYGSGGVGSYYGARLAAAGAEVWFIARGVHYEAIRVKGLRLRSGNGDLHIHTARVTDDPAAIGPVDVVIVTVKLYDTTTVAEGCKPLIGSQTFVVSFQNGVTAADILKAAVGAESVWGGTTYIMSEVVEPGVVVHTGTNARLVFGALDGSLTPSLQAFHTICTKANIDAVLSTKILTDIWSKFSFLAPLSGMTALTRCSIGRIRSDSETRAMFQQAVEEVVAVARAKGVALKDDIVAHNMKQADNLPGTVGSSQLYDLIHGKRLELPWLSGTVSVLGHELGIPTPVHSFILAGLKFHVDGSPH</sequence>
<dbReference type="GO" id="GO:0005737">
    <property type="term" value="C:cytoplasm"/>
    <property type="evidence" value="ECO:0007669"/>
    <property type="project" value="TreeGrafter"/>
</dbReference>
<evidence type="ECO:0000256" key="1">
    <source>
        <dbReference type="ARBA" id="ARBA00007870"/>
    </source>
</evidence>
<feature type="domain" description="Ketopantoate reductase C-terminal" evidence="5">
    <location>
        <begin position="179"/>
        <end position="299"/>
    </location>
</feature>
<comment type="similarity">
    <text evidence="1">Belongs to the ketopantoate reductase family.</text>
</comment>
<dbReference type="PANTHER" id="PTHR21708:SF26">
    <property type="entry name" value="2-DEHYDROPANTOATE 2-REDUCTASE"/>
    <property type="match status" value="1"/>
</dbReference>
<dbReference type="AlphaFoldDB" id="A0A484H5W0"/>
<dbReference type="InterPro" id="IPR008927">
    <property type="entry name" value="6-PGluconate_DH-like_C_sf"/>
</dbReference>
<dbReference type="SUPFAM" id="SSF48179">
    <property type="entry name" value="6-phosphogluconate dehydrogenase C-terminal domain-like"/>
    <property type="match status" value="1"/>
</dbReference>
<reference evidence="6" key="1">
    <citation type="submission" date="2018-10" db="EMBL/GenBank/DDBJ databases">
        <authorList>
            <person name="Gruber-Vodicka H."/>
            <person name="Jaeckle O."/>
        </authorList>
    </citation>
    <scope>NUCLEOTIDE SEQUENCE</scope>
</reference>
<name>A0A484H5W0_9ZZZZ</name>
<keyword evidence="2" id="KW-0521">NADP</keyword>
<evidence type="ECO:0000313" key="6">
    <source>
        <dbReference type="EMBL" id="VBB69409.1"/>
    </source>
</evidence>
<protein>
    <submittedName>
        <fullName evidence="6">2-dehydropantoate 2-reductase</fullName>
        <ecNumber evidence="6">1.1.1.169</ecNumber>
    </submittedName>
</protein>
<evidence type="ECO:0000259" key="5">
    <source>
        <dbReference type="Pfam" id="PF08546"/>
    </source>
</evidence>
<dbReference type="Gene3D" id="1.10.1040.10">
    <property type="entry name" value="N-(1-d-carboxylethyl)-l-norvaline Dehydrogenase, domain 2"/>
    <property type="match status" value="1"/>
</dbReference>
<accession>A0A484H5W0</accession>
<evidence type="ECO:0000256" key="3">
    <source>
        <dbReference type="ARBA" id="ARBA00023002"/>
    </source>
</evidence>
<dbReference type="FunFam" id="3.40.50.720:FF:000307">
    <property type="entry name" value="2-dehydropantoate 2-reductase"/>
    <property type="match status" value="1"/>
</dbReference>
<dbReference type="InterPro" id="IPR013752">
    <property type="entry name" value="KPA_reductase"/>
</dbReference>
<dbReference type="Pfam" id="PF08546">
    <property type="entry name" value="ApbA_C"/>
    <property type="match status" value="1"/>
</dbReference>
<dbReference type="GO" id="GO:0015940">
    <property type="term" value="P:pantothenate biosynthetic process"/>
    <property type="evidence" value="ECO:0007669"/>
    <property type="project" value="InterPro"/>
</dbReference>
<proteinExistence type="inferred from homology"/>
<feature type="domain" description="Ketopantoate reductase N-terminal" evidence="4">
    <location>
        <begin position="3"/>
        <end position="152"/>
    </location>
</feature>
<evidence type="ECO:0000259" key="4">
    <source>
        <dbReference type="Pfam" id="PF02558"/>
    </source>
</evidence>
<dbReference type="PANTHER" id="PTHR21708">
    <property type="entry name" value="PROBABLE 2-DEHYDROPANTOATE 2-REDUCTASE"/>
    <property type="match status" value="1"/>
</dbReference>
<keyword evidence="3 6" id="KW-0560">Oxidoreductase</keyword>
<dbReference type="Pfam" id="PF02558">
    <property type="entry name" value="ApbA"/>
    <property type="match status" value="1"/>
</dbReference>
<dbReference type="InterPro" id="IPR051402">
    <property type="entry name" value="KPR-Related"/>
</dbReference>
<dbReference type="InterPro" id="IPR036291">
    <property type="entry name" value="NAD(P)-bd_dom_sf"/>
</dbReference>
<dbReference type="SUPFAM" id="SSF51735">
    <property type="entry name" value="NAD(P)-binding Rossmann-fold domains"/>
    <property type="match status" value="1"/>
</dbReference>
<dbReference type="GO" id="GO:0008677">
    <property type="term" value="F:2-dehydropantoate 2-reductase activity"/>
    <property type="evidence" value="ECO:0007669"/>
    <property type="project" value="UniProtKB-EC"/>
</dbReference>
<dbReference type="InterPro" id="IPR003710">
    <property type="entry name" value="ApbA"/>
</dbReference>
<dbReference type="EMBL" id="LR026963">
    <property type="protein sequence ID" value="VBB69409.1"/>
    <property type="molecule type" value="Genomic_DNA"/>
</dbReference>